<name>A0A6A0A495_HAELA</name>
<dbReference type="Proteomes" id="UP000485058">
    <property type="component" value="Unassembled WGS sequence"/>
</dbReference>
<feature type="region of interest" description="Disordered" evidence="1">
    <location>
        <begin position="1"/>
        <end position="21"/>
    </location>
</feature>
<keyword evidence="3" id="KW-1185">Reference proteome</keyword>
<reference evidence="2 3" key="1">
    <citation type="submission" date="2020-02" db="EMBL/GenBank/DDBJ databases">
        <title>Draft genome sequence of Haematococcus lacustris strain NIES-144.</title>
        <authorList>
            <person name="Morimoto D."/>
            <person name="Nakagawa S."/>
            <person name="Yoshida T."/>
            <person name="Sawayama S."/>
        </authorList>
    </citation>
    <scope>NUCLEOTIDE SEQUENCE [LARGE SCALE GENOMIC DNA]</scope>
    <source>
        <strain evidence="2 3">NIES-144</strain>
    </source>
</reference>
<dbReference type="EMBL" id="BLLF01003303">
    <property type="protein sequence ID" value="GFH26968.1"/>
    <property type="molecule type" value="Genomic_DNA"/>
</dbReference>
<protein>
    <submittedName>
        <fullName evidence="2">Uncharacterized protein</fullName>
    </submittedName>
</protein>
<evidence type="ECO:0000256" key="1">
    <source>
        <dbReference type="SAM" id="MobiDB-lite"/>
    </source>
</evidence>
<evidence type="ECO:0000313" key="3">
    <source>
        <dbReference type="Proteomes" id="UP000485058"/>
    </source>
</evidence>
<organism evidence="2 3">
    <name type="scientific">Haematococcus lacustris</name>
    <name type="common">Green alga</name>
    <name type="synonym">Haematococcus pluvialis</name>
    <dbReference type="NCBI Taxonomy" id="44745"/>
    <lineage>
        <taxon>Eukaryota</taxon>
        <taxon>Viridiplantae</taxon>
        <taxon>Chlorophyta</taxon>
        <taxon>core chlorophytes</taxon>
        <taxon>Chlorophyceae</taxon>
        <taxon>CS clade</taxon>
        <taxon>Chlamydomonadales</taxon>
        <taxon>Haematococcaceae</taxon>
        <taxon>Haematococcus</taxon>
    </lineage>
</organism>
<accession>A0A6A0A495</accession>
<proteinExistence type="predicted"/>
<comment type="caution">
    <text evidence="2">The sequence shown here is derived from an EMBL/GenBank/DDBJ whole genome shotgun (WGS) entry which is preliminary data.</text>
</comment>
<gene>
    <name evidence="2" type="ORF">HaLaN_25211</name>
</gene>
<evidence type="ECO:0000313" key="2">
    <source>
        <dbReference type="EMBL" id="GFH26968.1"/>
    </source>
</evidence>
<sequence length="200" mass="20029">MQPGLTPARQLGKMPDRQPGHRVDAVGVTLEGAQGAGRPPCLQAPQLDAVIPGGGQEQVPPVQVGAQGAALHHRHGEASAGKGAWGGARQQLVHGGPAAAGALVRSAVLGTGNIAPAPQQAGTASGNGRQCLLGTPCGVLCAKVSRPTPGRHRQQHPATATGSPVGCPAWGSQEQLSHVRCPSPCACSCRASGRPHECAP</sequence>
<dbReference type="AlphaFoldDB" id="A0A6A0A495"/>
<feature type="region of interest" description="Disordered" evidence="1">
    <location>
        <begin position="65"/>
        <end position="85"/>
    </location>
</feature>